<dbReference type="Proteomes" id="UP000006727">
    <property type="component" value="Chromosome 6"/>
</dbReference>
<gene>
    <name evidence="2" type="ORF">PHYPA_008772</name>
</gene>
<keyword evidence="1" id="KW-0472">Membrane</keyword>
<reference evidence="2 4" key="1">
    <citation type="journal article" date="2008" name="Science">
        <title>The Physcomitrella genome reveals evolutionary insights into the conquest of land by plants.</title>
        <authorList>
            <person name="Rensing S."/>
            <person name="Lang D."/>
            <person name="Zimmer A."/>
            <person name="Terry A."/>
            <person name="Salamov A."/>
            <person name="Shapiro H."/>
            <person name="Nishiyama T."/>
            <person name="Perroud P.-F."/>
            <person name="Lindquist E."/>
            <person name="Kamisugi Y."/>
            <person name="Tanahashi T."/>
            <person name="Sakakibara K."/>
            <person name="Fujita T."/>
            <person name="Oishi K."/>
            <person name="Shin-I T."/>
            <person name="Kuroki Y."/>
            <person name="Toyoda A."/>
            <person name="Suzuki Y."/>
            <person name="Hashimoto A."/>
            <person name="Yamaguchi K."/>
            <person name="Sugano A."/>
            <person name="Kohara Y."/>
            <person name="Fujiyama A."/>
            <person name="Anterola A."/>
            <person name="Aoki S."/>
            <person name="Ashton N."/>
            <person name="Barbazuk W.B."/>
            <person name="Barker E."/>
            <person name="Bennetzen J."/>
            <person name="Bezanilla M."/>
            <person name="Blankenship R."/>
            <person name="Cho S.H."/>
            <person name="Dutcher S."/>
            <person name="Estelle M."/>
            <person name="Fawcett J.A."/>
            <person name="Gundlach H."/>
            <person name="Hanada K."/>
            <person name="Heyl A."/>
            <person name="Hicks K.A."/>
            <person name="Hugh J."/>
            <person name="Lohr M."/>
            <person name="Mayer K."/>
            <person name="Melkozernov A."/>
            <person name="Murata T."/>
            <person name="Nelson D."/>
            <person name="Pils B."/>
            <person name="Prigge M."/>
            <person name="Reiss B."/>
            <person name="Renner T."/>
            <person name="Rombauts S."/>
            <person name="Rushton P."/>
            <person name="Sanderfoot A."/>
            <person name="Schween G."/>
            <person name="Shiu S.-H."/>
            <person name="Stueber K."/>
            <person name="Theodoulou F.L."/>
            <person name="Tu H."/>
            <person name="Van de Peer Y."/>
            <person name="Verrier P.J."/>
            <person name="Waters E."/>
            <person name="Wood A."/>
            <person name="Yang L."/>
            <person name="Cove D."/>
            <person name="Cuming A."/>
            <person name="Hasebe M."/>
            <person name="Lucas S."/>
            <person name="Mishler D.B."/>
            <person name="Reski R."/>
            <person name="Grigoriev I."/>
            <person name="Quatrano R.S."/>
            <person name="Boore J.L."/>
        </authorList>
    </citation>
    <scope>NUCLEOTIDE SEQUENCE [LARGE SCALE GENOMIC DNA]</scope>
    <source>
        <strain evidence="3 4">cv. Gransden 2004</strain>
    </source>
</reference>
<dbReference type="EnsemblPlants" id="Pp3c6_10265V3.1">
    <property type="protein sequence ID" value="PAC:32975431.CDS.1"/>
    <property type="gene ID" value="Pp3c6_10265"/>
</dbReference>
<evidence type="ECO:0000313" key="2">
    <source>
        <dbReference type="EMBL" id="PNR52398.1"/>
    </source>
</evidence>
<keyword evidence="1" id="KW-0812">Transmembrane</keyword>
<dbReference type="AlphaFoldDB" id="A0A2K1KF47"/>
<reference evidence="3" key="3">
    <citation type="submission" date="2020-12" db="UniProtKB">
        <authorList>
            <consortium name="EnsemblPlants"/>
        </authorList>
    </citation>
    <scope>IDENTIFICATION</scope>
</reference>
<evidence type="ECO:0000256" key="1">
    <source>
        <dbReference type="SAM" id="Phobius"/>
    </source>
</evidence>
<keyword evidence="1" id="KW-1133">Transmembrane helix</keyword>
<reference evidence="2 4" key="2">
    <citation type="journal article" date="2018" name="Plant J.">
        <title>The Physcomitrella patens chromosome-scale assembly reveals moss genome structure and evolution.</title>
        <authorList>
            <person name="Lang D."/>
            <person name="Ullrich K.K."/>
            <person name="Murat F."/>
            <person name="Fuchs J."/>
            <person name="Jenkins J."/>
            <person name="Haas F.B."/>
            <person name="Piednoel M."/>
            <person name="Gundlach H."/>
            <person name="Van Bel M."/>
            <person name="Meyberg R."/>
            <person name="Vives C."/>
            <person name="Morata J."/>
            <person name="Symeonidi A."/>
            <person name="Hiss M."/>
            <person name="Muchero W."/>
            <person name="Kamisugi Y."/>
            <person name="Saleh O."/>
            <person name="Blanc G."/>
            <person name="Decker E.L."/>
            <person name="van Gessel N."/>
            <person name="Grimwood J."/>
            <person name="Hayes R.D."/>
            <person name="Graham S.W."/>
            <person name="Gunter L.E."/>
            <person name="McDaniel S.F."/>
            <person name="Hoernstein S.N.W."/>
            <person name="Larsson A."/>
            <person name="Li F.W."/>
            <person name="Perroud P.F."/>
            <person name="Phillips J."/>
            <person name="Ranjan P."/>
            <person name="Rokshar D.S."/>
            <person name="Rothfels C.J."/>
            <person name="Schneider L."/>
            <person name="Shu S."/>
            <person name="Stevenson D.W."/>
            <person name="Thummler F."/>
            <person name="Tillich M."/>
            <person name="Villarreal Aguilar J.C."/>
            <person name="Widiez T."/>
            <person name="Wong G.K."/>
            <person name="Wymore A."/>
            <person name="Zhang Y."/>
            <person name="Zimmer A.D."/>
            <person name="Quatrano R.S."/>
            <person name="Mayer K.F.X."/>
            <person name="Goodstein D."/>
            <person name="Casacuberta J.M."/>
            <person name="Vandepoele K."/>
            <person name="Reski R."/>
            <person name="Cuming A.C."/>
            <person name="Tuskan G.A."/>
            <person name="Maumus F."/>
            <person name="Salse J."/>
            <person name="Schmutz J."/>
            <person name="Rensing S.A."/>
        </authorList>
    </citation>
    <scope>NUCLEOTIDE SEQUENCE [LARGE SCALE GENOMIC DNA]</scope>
    <source>
        <strain evidence="3 4">cv. Gransden 2004</strain>
    </source>
</reference>
<evidence type="ECO:0000313" key="4">
    <source>
        <dbReference type="Proteomes" id="UP000006727"/>
    </source>
</evidence>
<dbReference type="Gramene" id="Pp3c6_10265V3.1">
    <property type="protein sequence ID" value="PAC:32975431.CDS.1"/>
    <property type="gene ID" value="Pp3c6_10265"/>
</dbReference>
<protein>
    <submittedName>
        <fullName evidence="2 3">Uncharacterized protein</fullName>
    </submittedName>
</protein>
<feature type="transmembrane region" description="Helical" evidence="1">
    <location>
        <begin position="28"/>
        <end position="49"/>
    </location>
</feature>
<dbReference type="InParanoid" id="A0A2K1KF47"/>
<keyword evidence="4" id="KW-1185">Reference proteome</keyword>
<evidence type="ECO:0000313" key="3">
    <source>
        <dbReference type="EnsemblPlants" id="PAC:32975431.CDS.1"/>
    </source>
</evidence>
<proteinExistence type="predicted"/>
<name>A0A2K1KF47_PHYPA</name>
<dbReference type="EMBL" id="ABEU02000006">
    <property type="protein sequence ID" value="PNR52398.1"/>
    <property type="molecule type" value="Genomic_DNA"/>
</dbReference>
<accession>A0A2K1KF47</accession>
<sequence length="116" mass="12882">MTSLLKWVTLVRSNSQIGDMASEVLLSWSWLVTILLILATICMAFKTLIGDTLQFWRCGGRAFIQELLARFHAIHLLKAPSLSKAIQIGTSTCKSWCDHHKCFLSTGCSLLVVAQS</sequence>
<organism evidence="2">
    <name type="scientific">Physcomitrium patens</name>
    <name type="common">Spreading-leaved earth moss</name>
    <name type="synonym">Physcomitrella patens</name>
    <dbReference type="NCBI Taxonomy" id="3218"/>
    <lineage>
        <taxon>Eukaryota</taxon>
        <taxon>Viridiplantae</taxon>
        <taxon>Streptophyta</taxon>
        <taxon>Embryophyta</taxon>
        <taxon>Bryophyta</taxon>
        <taxon>Bryophytina</taxon>
        <taxon>Bryopsida</taxon>
        <taxon>Funariidae</taxon>
        <taxon>Funariales</taxon>
        <taxon>Funariaceae</taxon>
        <taxon>Physcomitrium</taxon>
    </lineage>
</organism>